<evidence type="ECO:0000313" key="3">
    <source>
        <dbReference type="Proteomes" id="UP001437256"/>
    </source>
</evidence>
<dbReference type="EMBL" id="JBBXMP010000069">
    <property type="protein sequence ID" value="KAL0063997.1"/>
    <property type="molecule type" value="Genomic_DNA"/>
</dbReference>
<dbReference type="CDD" id="cd09917">
    <property type="entry name" value="F-box_SF"/>
    <property type="match status" value="1"/>
</dbReference>
<dbReference type="InterPro" id="IPR032675">
    <property type="entry name" value="LRR_dom_sf"/>
</dbReference>
<sequence>MNTEQAGLTRINGSEDSIRATINTLPVELLTEIFAYFSPTSSNYSISPLLTFVSVCRHWRQTSFNASFLWSTIALVNPRPHRLPMVRQWLERSKNYPLTLKLEVHPTTVKARAEWQAISKTMEEALSLLVQHIHRWRSIDIQMESFPIRSGSPLLKLPSSSDAAPLLEQVNVYAGESFSTEGAEQFWDTIRAYPNVLGVLWETDLEEPESCFPELIATPWNRLTHLSSQFFVDDTFLDFLSRCHSLEELNITSLELSDEPLHFGERFTLPRLRKLSMVSYTPEAAIPLLHHLDAPLLDDLYLGEWHCPDAWEDMLQRSGCRLKTLLVSDRSFTDSEVPQWLLFPASTSVEELTVYLWCPADTILRALTWGDTKTKRLPSLRKLTMSVVAGFTGGLLKSMLSSRIHSDTNVNVLEDVNFTFGLGKSSGGIGDDLTFLDELRAGGGLDVTYNESRIVPTCTL</sequence>
<evidence type="ECO:0000259" key="1">
    <source>
        <dbReference type="Pfam" id="PF12937"/>
    </source>
</evidence>
<reference evidence="2 3" key="1">
    <citation type="submission" date="2024-05" db="EMBL/GenBank/DDBJ databases">
        <title>A draft genome resource for the thread blight pathogen Marasmius tenuissimus strain MS-2.</title>
        <authorList>
            <person name="Yulfo-Soto G.E."/>
            <person name="Baruah I.K."/>
            <person name="Amoako-Attah I."/>
            <person name="Bukari Y."/>
            <person name="Meinhardt L.W."/>
            <person name="Bailey B.A."/>
            <person name="Cohen S.P."/>
        </authorList>
    </citation>
    <scope>NUCLEOTIDE SEQUENCE [LARGE SCALE GENOMIC DNA]</scope>
    <source>
        <strain evidence="2 3">MS-2</strain>
    </source>
</reference>
<keyword evidence="3" id="KW-1185">Reference proteome</keyword>
<comment type="caution">
    <text evidence="2">The sequence shown here is derived from an EMBL/GenBank/DDBJ whole genome shotgun (WGS) entry which is preliminary data.</text>
</comment>
<dbReference type="InterPro" id="IPR001810">
    <property type="entry name" value="F-box_dom"/>
</dbReference>
<accession>A0ABR2ZSA5</accession>
<dbReference type="Proteomes" id="UP001437256">
    <property type="component" value="Unassembled WGS sequence"/>
</dbReference>
<dbReference type="SUPFAM" id="SSF52047">
    <property type="entry name" value="RNI-like"/>
    <property type="match status" value="1"/>
</dbReference>
<dbReference type="Gene3D" id="1.20.1280.50">
    <property type="match status" value="1"/>
</dbReference>
<dbReference type="Gene3D" id="3.80.10.10">
    <property type="entry name" value="Ribonuclease Inhibitor"/>
    <property type="match status" value="1"/>
</dbReference>
<protein>
    <recommendedName>
        <fullName evidence="1">F-box domain-containing protein</fullName>
    </recommendedName>
</protein>
<evidence type="ECO:0000313" key="2">
    <source>
        <dbReference type="EMBL" id="KAL0063997.1"/>
    </source>
</evidence>
<proteinExistence type="predicted"/>
<name>A0ABR2ZSA5_9AGAR</name>
<dbReference type="Pfam" id="PF12937">
    <property type="entry name" value="F-box-like"/>
    <property type="match status" value="1"/>
</dbReference>
<feature type="domain" description="F-box" evidence="1">
    <location>
        <begin position="22"/>
        <end position="74"/>
    </location>
</feature>
<dbReference type="SUPFAM" id="SSF81383">
    <property type="entry name" value="F-box domain"/>
    <property type="match status" value="1"/>
</dbReference>
<organism evidence="2 3">
    <name type="scientific">Marasmius tenuissimus</name>
    <dbReference type="NCBI Taxonomy" id="585030"/>
    <lineage>
        <taxon>Eukaryota</taxon>
        <taxon>Fungi</taxon>
        <taxon>Dikarya</taxon>
        <taxon>Basidiomycota</taxon>
        <taxon>Agaricomycotina</taxon>
        <taxon>Agaricomycetes</taxon>
        <taxon>Agaricomycetidae</taxon>
        <taxon>Agaricales</taxon>
        <taxon>Marasmiineae</taxon>
        <taxon>Marasmiaceae</taxon>
        <taxon>Marasmius</taxon>
    </lineage>
</organism>
<gene>
    <name evidence="2" type="ORF">AAF712_009065</name>
</gene>
<dbReference type="InterPro" id="IPR036047">
    <property type="entry name" value="F-box-like_dom_sf"/>
</dbReference>